<dbReference type="InterPro" id="IPR019079">
    <property type="entry name" value="Capsule_synth_CapA"/>
</dbReference>
<name>A0A381NEK2_9ZZZZ</name>
<dbReference type="Pfam" id="PF09587">
    <property type="entry name" value="PGA_cap"/>
    <property type="match status" value="1"/>
</dbReference>
<proteinExistence type="inferred from homology"/>
<gene>
    <name evidence="3" type="ORF">METZ01_LOCUS5378</name>
</gene>
<evidence type="ECO:0000256" key="1">
    <source>
        <dbReference type="ARBA" id="ARBA00005662"/>
    </source>
</evidence>
<evidence type="ECO:0000259" key="2">
    <source>
        <dbReference type="SMART" id="SM00854"/>
    </source>
</evidence>
<organism evidence="3">
    <name type="scientific">marine metagenome</name>
    <dbReference type="NCBI Taxonomy" id="408172"/>
    <lineage>
        <taxon>unclassified sequences</taxon>
        <taxon>metagenomes</taxon>
        <taxon>ecological metagenomes</taxon>
    </lineage>
</organism>
<protein>
    <recommendedName>
        <fullName evidence="2">Capsule synthesis protein CapA domain-containing protein</fullName>
    </recommendedName>
</protein>
<reference evidence="3" key="1">
    <citation type="submission" date="2018-05" db="EMBL/GenBank/DDBJ databases">
        <authorList>
            <person name="Lanie J.A."/>
            <person name="Ng W.-L."/>
            <person name="Kazmierczak K.M."/>
            <person name="Andrzejewski T.M."/>
            <person name="Davidsen T.M."/>
            <person name="Wayne K.J."/>
            <person name="Tettelin H."/>
            <person name="Glass J.I."/>
            <person name="Rusch D."/>
            <person name="Podicherti R."/>
            <person name="Tsui H.-C.T."/>
            <person name="Winkler M.E."/>
        </authorList>
    </citation>
    <scope>NUCLEOTIDE SEQUENCE</scope>
</reference>
<feature type="domain" description="Capsule synthesis protein CapA" evidence="2">
    <location>
        <begin position="57"/>
        <end position="370"/>
    </location>
</feature>
<sequence length="493" mass="54054">MRNDNHPTTRLRRHHILLCAVILLAGVITTTAPVAAQLPADPNPERELQMTVAEGFTVAAVGDVIIARPISQGMNIELTEVVEILQRPDVTFGNFETSAIDLQDFDGYQAAEHGGAWLIGPPAVADDLKTMGFDMMARANNHTTDWGVEGMRSTTKILDEAGIVHAGAGETLALARAGRYFETPKGRVAVVSMASSFTPLSRAMNPLGEAPGRPGLSPVRTTRHTLITQEEMDVLVGIRDSIAAYRRGETEAGGESDEEPVTELSSFGTNFRVANHRGYEHDLNEIDLGEILAAIKQAKRNSDFVIATIHAHDPGNWSDQPPDFLEELAHKAIDAGADQFVGHGPHQLRGLEIYKGKPIFYSLANFVFQVELQEPVGQDLYDRYNIDPKEVTNSEFNRRFLERSFGDSIWYESVIAESRYEGGTVAEIRLYPVELGYEKRGAHRGVPGTARPEVGQQILETMQRLSAPYNTTMTIEDGVGVVRVSAAVGANRR</sequence>
<dbReference type="AlphaFoldDB" id="A0A381NEK2"/>
<comment type="similarity">
    <text evidence="1">Belongs to the CapA family.</text>
</comment>
<dbReference type="PANTHER" id="PTHR33393">
    <property type="entry name" value="POLYGLUTAMINE SYNTHESIS ACCESSORY PROTEIN RV0574C-RELATED"/>
    <property type="match status" value="1"/>
</dbReference>
<dbReference type="SMART" id="SM00854">
    <property type="entry name" value="PGA_cap"/>
    <property type="match status" value="1"/>
</dbReference>
<dbReference type="InterPro" id="IPR052169">
    <property type="entry name" value="CW_Biosynth-Accessory"/>
</dbReference>
<dbReference type="CDD" id="cd07381">
    <property type="entry name" value="MPP_CapA"/>
    <property type="match status" value="1"/>
</dbReference>
<dbReference type="InterPro" id="IPR029052">
    <property type="entry name" value="Metallo-depent_PP-like"/>
</dbReference>
<evidence type="ECO:0000313" key="3">
    <source>
        <dbReference type="EMBL" id="SUZ52524.1"/>
    </source>
</evidence>
<accession>A0A381NEK2</accession>
<dbReference type="PANTHER" id="PTHR33393:SF13">
    <property type="entry name" value="PGA BIOSYNTHESIS PROTEIN CAPA"/>
    <property type="match status" value="1"/>
</dbReference>
<dbReference type="SUPFAM" id="SSF56300">
    <property type="entry name" value="Metallo-dependent phosphatases"/>
    <property type="match status" value="1"/>
</dbReference>
<dbReference type="EMBL" id="UINC01000278">
    <property type="protein sequence ID" value="SUZ52524.1"/>
    <property type="molecule type" value="Genomic_DNA"/>
</dbReference>